<feature type="region of interest" description="Disordered" evidence="1">
    <location>
        <begin position="135"/>
        <end position="195"/>
    </location>
</feature>
<feature type="region of interest" description="Disordered" evidence="1">
    <location>
        <begin position="38"/>
        <end position="63"/>
    </location>
</feature>
<dbReference type="EMBL" id="EAAA01002524">
    <property type="status" value="NOT_ANNOTATED_CDS"/>
    <property type="molecule type" value="Genomic_DNA"/>
</dbReference>
<sequence>MERDRGNILFREHGDYRGILQLPIYQNFRMQENGSAFDATVTSQHEARSSSPPEVEQSEEIPENKISSFRIDDILNARENSERKFRTYPKQKSEIIRRREDRSSSESLEDVTSQNPVTSQISLNLRFGVDAILSPGSHSVTSLENDRKRKNSPGLFFRKNSEETGNAREHFSDVERRTSSNDQRSFRPVSYRRHS</sequence>
<accession>H2Y0X7</accession>
<dbReference type="AlphaFoldDB" id="H2Y0X7"/>
<dbReference type="Proteomes" id="UP000008144">
    <property type="component" value="Chromosome 7"/>
</dbReference>
<reference evidence="3" key="1">
    <citation type="journal article" date="2002" name="Science">
        <title>The draft genome of Ciona intestinalis: insights into chordate and vertebrate origins.</title>
        <authorList>
            <person name="Dehal P."/>
            <person name="Satou Y."/>
            <person name="Campbell R.K."/>
            <person name="Chapman J."/>
            <person name="Degnan B."/>
            <person name="De Tomaso A."/>
            <person name="Davidson B."/>
            <person name="Di Gregorio A."/>
            <person name="Gelpke M."/>
            <person name="Goodstein D.M."/>
            <person name="Harafuji N."/>
            <person name="Hastings K.E."/>
            <person name="Ho I."/>
            <person name="Hotta K."/>
            <person name="Huang W."/>
            <person name="Kawashima T."/>
            <person name="Lemaire P."/>
            <person name="Martinez D."/>
            <person name="Meinertzhagen I.A."/>
            <person name="Necula S."/>
            <person name="Nonaka M."/>
            <person name="Putnam N."/>
            <person name="Rash S."/>
            <person name="Saiga H."/>
            <person name="Satake M."/>
            <person name="Terry A."/>
            <person name="Yamada L."/>
            <person name="Wang H.G."/>
            <person name="Awazu S."/>
            <person name="Azumi K."/>
            <person name="Boore J."/>
            <person name="Branno M."/>
            <person name="Chin-Bow S."/>
            <person name="DeSantis R."/>
            <person name="Doyle S."/>
            <person name="Francino P."/>
            <person name="Keys D.N."/>
            <person name="Haga S."/>
            <person name="Hayashi H."/>
            <person name="Hino K."/>
            <person name="Imai K.S."/>
            <person name="Inaba K."/>
            <person name="Kano S."/>
            <person name="Kobayashi K."/>
            <person name="Kobayashi M."/>
            <person name="Lee B.I."/>
            <person name="Makabe K.W."/>
            <person name="Manohar C."/>
            <person name="Matassi G."/>
            <person name="Medina M."/>
            <person name="Mochizuki Y."/>
            <person name="Mount S."/>
            <person name="Morishita T."/>
            <person name="Miura S."/>
            <person name="Nakayama A."/>
            <person name="Nishizaka S."/>
            <person name="Nomoto H."/>
            <person name="Ohta F."/>
            <person name="Oishi K."/>
            <person name="Rigoutsos I."/>
            <person name="Sano M."/>
            <person name="Sasaki A."/>
            <person name="Sasakura Y."/>
            <person name="Shoguchi E."/>
            <person name="Shin-i T."/>
            <person name="Spagnuolo A."/>
            <person name="Stainier D."/>
            <person name="Suzuki M.M."/>
            <person name="Tassy O."/>
            <person name="Takatori N."/>
            <person name="Tokuoka M."/>
            <person name="Yagi K."/>
            <person name="Yoshizaki F."/>
            <person name="Wada S."/>
            <person name="Zhang C."/>
            <person name="Hyatt P.D."/>
            <person name="Larimer F."/>
            <person name="Detter C."/>
            <person name="Doggett N."/>
            <person name="Glavina T."/>
            <person name="Hawkins T."/>
            <person name="Richardson P."/>
            <person name="Lucas S."/>
            <person name="Kohara Y."/>
            <person name="Levine M."/>
            <person name="Satoh N."/>
            <person name="Rokhsar D.S."/>
        </authorList>
    </citation>
    <scope>NUCLEOTIDE SEQUENCE [LARGE SCALE GENOMIC DNA]</scope>
</reference>
<organism evidence="2 3">
    <name type="scientific">Ciona intestinalis</name>
    <name type="common">Transparent sea squirt</name>
    <name type="synonym">Ascidia intestinalis</name>
    <dbReference type="NCBI Taxonomy" id="7719"/>
    <lineage>
        <taxon>Eukaryota</taxon>
        <taxon>Metazoa</taxon>
        <taxon>Chordata</taxon>
        <taxon>Tunicata</taxon>
        <taxon>Ascidiacea</taxon>
        <taxon>Phlebobranchia</taxon>
        <taxon>Cionidae</taxon>
        <taxon>Ciona</taxon>
    </lineage>
</organism>
<dbReference type="HOGENOM" id="CLU_1399156_0_0_1"/>
<feature type="compositionally biased region" description="Basic and acidic residues" evidence="1">
    <location>
        <begin position="88"/>
        <end position="104"/>
    </location>
</feature>
<evidence type="ECO:0000256" key="1">
    <source>
        <dbReference type="SAM" id="MobiDB-lite"/>
    </source>
</evidence>
<feature type="region of interest" description="Disordered" evidence="1">
    <location>
        <begin position="88"/>
        <end position="117"/>
    </location>
</feature>
<dbReference type="InParanoid" id="H2Y0X7"/>
<reference evidence="2" key="2">
    <citation type="journal article" date="2008" name="Genome Biol.">
        <title>Improved genome assembly and evidence-based global gene model set for the chordate Ciona intestinalis: new insight into intron and operon populations.</title>
        <authorList>
            <person name="Satou Y."/>
            <person name="Mineta K."/>
            <person name="Ogasawara M."/>
            <person name="Sasakura Y."/>
            <person name="Shoguchi E."/>
            <person name="Ueno K."/>
            <person name="Yamada L."/>
            <person name="Matsumoto J."/>
            <person name="Wasserscheid J."/>
            <person name="Dewar K."/>
            <person name="Wiley G.B."/>
            <person name="Macmil S.L."/>
            <person name="Roe B.A."/>
            <person name="Zeller R.W."/>
            <person name="Hastings K.E."/>
            <person name="Lemaire P."/>
            <person name="Lindquist E."/>
            <person name="Endo T."/>
            <person name="Hotta K."/>
            <person name="Inaba K."/>
        </authorList>
    </citation>
    <scope>NUCLEOTIDE SEQUENCE [LARGE SCALE GENOMIC DNA]</scope>
    <source>
        <strain evidence="2">wild type</strain>
    </source>
</reference>
<reference evidence="2" key="3">
    <citation type="submission" date="2025-08" db="UniProtKB">
        <authorList>
            <consortium name="Ensembl"/>
        </authorList>
    </citation>
    <scope>IDENTIFICATION</scope>
</reference>
<name>H2Y0X7_CIOIN</name>
<keyword evidence="3" id="KW-1185">Reference proteome</keyword>
<dbReference type="Ensembl" id="ENSCINT00000032163.1">
    <property type="protein sequence ID" value="ENSCINP00000035561.1"/>
    <property type="gene ID" value="ENSCING00000024756.1"/>
</dbReference>
<reference evidence="2" key="4">
    <citation type="submission" date="2025-09" db="UniProtKB">
        <authorList>
            <consortium name="Ensembl"/>
        </authorList>
    </citation>
    <scope>IDENTIFICATION</scope>
</reference>
<protein>
    <submittedName>
        <fullName evidence="2">Uncharacterized protein</fullName>
    </submittedName>
</protein>
<proteinExistence type="predicted"/>
<feature type="compositionally biased region" description="Basic and acidic residues" evidence="1">
    <location>
        <begin position="159"/>
        <end position="179"/>
    </location>
</feature>
<evidence type="ECO:0000313" key="3">
    <source>
        <dbReference type="Proteomes" id="UP000008144"/>
    </source>
</evidence>
<evidence type="ECO:0000313" key="2">
    <source>
        <dbReference type="Ensembl" id="ENSCINP00000035561.1"/>
    </source>
</evidence>